<dbReference type="SUPFAM" id="SSF53474">
    <property type="entry name" value="alpha/beta-Hydrolases"/>
    <property type="match status" value="1"/>
</dbReference>
<evidence type="ECO:0000313" key="1">
    <source>
        <dbReference type="EMBL" id="MBD7987192.1"/>
    </source>
</evidence>
<reference evidence="1 2" key="1">
    <citation type="submission" date="2020-08" db="EMBL/GenBank/DDBJ databases">
        <title>A Genomic Blueprint of the Chicken Gut Microbiome.</title>
        <authorList>
            <person name="Gilroy R."/>
            <person name="Ravi A."/>
            <person name="Getino M."/>
            <person name="Pursley I."/>
            <person name="Horton D.L."/>
            <person name="Alikhan N.-F."/>
            <person name="Baker D."/>
            <person name="Gharbi K."/>
            <person name="Hall N."/>
            <person name="Watson M."/>
            <person name="Adriaenssens E.M."/>
            <person name="Foster-Nyarko E."/>
            <person name="Jarju S."/>
            <person name="Secka A."/>
            <person name="Antonio M."/>
            <person name="Oren A."/>
            <person name="Chaudhuri R."/>
            <person name="La Ragione R.M."/>
            <person name="Hildebrand F."/>
            <person name="Pallen M.J."/>
        </authorList>
    </citation>
    <scope>NUCLEOTIDE SEQUENCE [LARGE SCALE GENOMIC DNA]</scope>
    <source>
        <strain evidence="1 2">Sa2BVA3</strain>
    </source>
</reference>
<dbReference type="Gene3D" id="3.40.50.1820">
    <property type="entry name" value="alpha/beta hydrolase"/>
    <property type="match status" value="1"/>
</dbReference>
<dbReference type="Proteomes" id="UP000647183">
    <property type="component" value="Unassembled WGS sequence"/>
</dbReference>
<gene>
    <name evidence="1" type="ORF">H9645_04050</name>
</gene>
<dbReference type="InterPro" id="IPR029058">
    <property type="entry name" value="AB_hydrolase_fold"/>
</dbReference>
<proteinExistence type="predicted"/>
<dbReference type="RefSeq" id="WP_191728397.1">
    <property type="nucleotide sequence ID" value="NZ_JACSQJ010000001.1"/>
</dbReference>
<sequence>MLQPLIQDAIRAADQFLRQVQAEFNPSRGQVPGRDGGFDQSVSGAEPKWGFDGAMADVAGAVYSRSDAPGWTRMGDGELQAAGIDAGLLYADGMEAGIYTDGDGRYVVAYAGNDTGGVQDVGTVIAQSAGFQTRQYDNAVTLAHQVEHAFGGDNVVYTGHSLGGGLASIAAAATGSTAVTFSAQGVHDNVLRQHGLDPVVVRHRADQGQMRHYSIDGDFATFAQRQMPIIDMLPDTLGTHIQFNNPAGLSNIGDAHNIGPLKAQIDARADYRHEFVDPVERVLQEVYSAVTSVIANAWRAVAPPIV</sequence>
<evidence type="ECO:0000313" key="2">
    <source>
        <dbReference type="Proteomes" id="UP000647183"/>
    </source>
</evidence>
<comment type="caution">
    <text evidence="1">The sequence shown here is derived from an EMBL/GenBank/DDBJ whole genome shotgun (WGS) entry which is preliminary data.</text>
</comment>
<name>A0ABR8UGN6_9GAMM</name>
<protein>
    <recommendedName>
        <fullName evidence="3">DUF2974 domain-containing protein</fullName>
    </recommendedName>
</protein>
<dbReference type="Pfam" id="PF26363">
    <property type="entry name" value="Phospholipase-like"/>
    <property type="match status" value="1"/>
</dbReference>
<accession>A0ABR8UGN6</accession>
<evidence type="ECO:0008006" key="3">
    <source>
        <dbReference type="Google" id="ProtNLM"/>
    </source>
</evidence>
<keyword evidence="2" id="KW-1185">Reference proteome</keyword>
<organism evidence="1 2">
    <name type="scientific">Luteimonas colneyensis</name>
    <dbReference type="NCBI Taxonomy" id="2762230"/>
    <lineage>
        <taxon>Bacteria</taxon>
        <taxon>Pseudomonadati</taxon>
        <taxon>Pseudomonadota</taxon>
        <taxon>Gammaproteobacteria</taxon>
        <taxon>Lysobacterales</taxon>
        <taxon>Lysobacteraceae</taxon>
        <taxon>Luteimonas</taxon>
    </lineage>
</organism>
<dbReference type="EMBL" id="JACSQJ010000001">
    <property type="protein sequence ID" value="MBD7987192.1"/>
    <property type="molecule type" value="Genomic_DNA"/>
</dbReference>